<dbReference type="Proteomes" id="UP001153678">
    <property type="component" value="Unassembled WGS sequence"/>
</dbReference>
<evidence type="ECO:0000313" key="2">
    <source>
        <dbReference type="Proteomes" id="UP001153678"/>
    </source>
</evidence>
<dbReference type="EMBL" id="CAMKVN010004660">
    <property type="protein sequence ID" value="CAI2187491.1"/>
    <property type="molecule type" value="Genomic_DNA"/>
</dbReference>
<reference evidence="1" key="1">
    <citation type="submission" date="2022-08" db="EMBL/GenBank/DDBJ databases">
        <authorList>
            <person name="Kallberg Y."/>
            <person name="Tangrot J."/>
            <person name="Rosling A."/>
        </authorList>
    </citation>
    <scope>NUCLEOTIDE SEQUENCE</scope>
    <source>
        <strain evidence="1">Wild A</strain>
    </source>
</reference>
<gene>
    <name evidence="1" type="ORF">FWILDA_LOCUS13107</name>
</gene>
<name>A0A9W4T0E4_9GLOM</name>
<comment type="caution">
    <text evidence="1">The sequence shown here is derived from an EMBL/GenBank/DDBJ whole genome shotgun (WGS) entry which is preliminary data.</text>
</comment>
<dbReference type="AlphaFoldDB" id="A0A9W4T0E4"/>
<organism evidence="1 2">
    <name type="scientific">Funneliformis geosporum</name>
    <dbReference type="NCBI Taxonomy" id="1117311"/>
    <lineage>
        <taxon>Eukaryota</taxon>
        <taxon>Fungi</taxon>
        <taxon>Fungi incertae sedis</taxon>
        <taxon>Mucoromycota</taxon>
        <taxon>Glomeromycotina</taxon>
        <taxon>Glomeromycetes</taxon>
        <taxon>Glomerales</taxon>
        <taxon>Glomeraceae</taxon>
        <taxon>Funneliformis</taxon>
    </lineage>
</organism>
<keyword evidence="2" id="KW-1185">Reference proteome</keyword>
<protein>
    <submittedName>
        <fullName evidence="1">492_t:CDS:1</fullName>
    </submittedName>
</protein>
<proteinExistence type="predicted"/>
<accession>A0A9W4T0E4</accession>
<evidence type="ECO:0000313" key="1">
    <source>
        <dbReference type="EMBL" id="CAI2187491.1"/>
    </source>
</evidence>
<sequence length="104" mass="12312">MNDDYSWDERINDFISILHNKNVNKSISTKKIFSSLSLLSNLVILFFLENEEKSITKKDDIFTRIKNRVKNIISQEIIDTEIDQQIKNLQPIKKLLLEYLVIQN</sequence>